<gene>
    <name evidence="2" type="ORF">ALC62_12434</name>
</gene>
<reference evidence="2 3" key="1">
    <citation type="submission" date="2016-03" db="EMBL/GenBank/DDBJ databases">
        <title>Cyphomyrmex costatus WGS genome.</title>
        <authorList>
            <person name="Nygaard S."/>
            <person name="Hu H."/>
            <person name="Boomsma J."/>
            <person name="Zhang G."/>
        </authorList>
    </citation>
    <scope>NUCLEOTIDE SEQUENCE [LARGE SCALE GENOMIC DNA]</scope>
    <source>
        <strain evidence="2">MS0001</strain>
        <tissue evidence="2">Whole body</tissue>
    </source>
</reference>
<evidence type="ECO:0000313" key="2">
    <source>
        <dbReference type="EMBL" id="KYM96897.1"/>
    </source>
</evidence>
<dbReference type="AlphaFoldDB" id="A0A151IB77"/>
<dbReference type="EMBL" id="KQ978123">
    <property type="protein sequence ID" value="KYM96897.1"/>
    <property type="molecule type" value="Genomic_DNA"/>
</dbReference>
<name>A0A151IB77_9HYME</name>
<dbReference type="InterPro" id="IPR013087">
    <property type="entry name" value="Znf_C2H2_type"/>
</dbReference>
<protein>
    <recommendedName>
        <fullName evidence="1">C2H2-type domain-containing protein</fullName>
    </recommendedName>
</protein>
<dbReference type="PROSITE" id="PS00028">
    <property type="entry name" value="ZINC_FINGER_C2H2_1"/>
    <property type="match status" value="1"/>
</dbReference>
<keyword evidence="3" id="KW-1185">Reference proteome</keyword>
<proteinExistence type="predicted"/>
<sequence>MHISKKQEILCPFRECEKKYSILCSFTSHVSKIHRNCEPAITVKNLENCNTVENSENCSIQEVFAESEESLNNALLEFDDQSNMTVQHEPFKVQYDADVGSKLFIKNVGQFYLKLESKLLLSASTIQYIVTEINNIYGEGQKVARQKLQEFLLAENVSSDKINRIIEEVFNCDLWIQSNNIFNTDYKRKKFYKKHFDYVDPVFIKIKGTQKFFAYVPLQDTLKKFFNDKSLQNVIDLRSQPQHELLKDFTDGKVFRNNTFFKNNAEALQIILYQDGFEIVNPIGSAKKKHKLLAIYMTLGNIPDNFRSHINCIKLVALCKESDFDHKSVYGKVVEDLKIIEETGIEIDKKLIKGCLVFITGDNLGSHGLGGFVENFSTSQYFCRFCHVTKEKFYSNGGSCKMYKSRSIKSYNSALDKIGNKKDFEGIKFNSVFNQLKNYHVCLPGLPPCLGHDIFEGVVAFDLQLYIGYFINNKWFTLKQLNERIENFKYSTEDRQDKPCTITTMNKKIPGGACQIWNFIRLLPLLIEDKIQTTDNEVWLCTLLLSEIVEIICSPIIHTSCLSYLQLIISQYISMREMLFPEVKLRPKHHYMYHYPELILQFGPLMKVWTMRFESKHRFFKRAIRYCLNFINVLKSLSIKHELLQSLVRLGADIRIQTELYEVSTFHIDLYNIDIQKAIQNARLPPLIQQCSRVVVKGTEYKQGYALVLHQDGYRYNIVIGKMCLFLCYEENIYILFEIVENEYIPYINAYKIGGIKSYECHNLHEVLYFKPLHVYTIESMRCIKPSHGFVSHHV</sequence>
<accession>A0A151IB77</accession>
<feature type="domain" description="C2H2-type" evidence="1">
    <location>
        <begin position="11"/>
        <end position="34"/>
    </location>
</feature>
<evidence type="ECO:0000259" key="1">
    <source>
        <dbReference type="PROSITE" id="PS00028"/>
    </source>
</evidence>
<dbReference type="PANTHER" id="PTHR31912:SF35">
    <property type="entry name" value="C2H2-TYPE DOMAIN-CONTAINING PROTEIN"/>
    <property type="match status" value="1"/>
</dbReference>
<dbReference type="Proteomes" id="UP000078542">
    <property type="component" value="Unassembled WGS sequence"/>
</dbReference>
<dbReference type="PANTHER" id="PTHR31912">
    <property type="entry name" value="IP13529P"/>
    <property type="match status" value="1"/>
</dbReference>
<evidence type="ECO:0000313" key="3">
    <source>
        <dbReference type="Proteomes" id="UP000078542"/>
    </source>
</evidence>
<organism evidence="2 3">
    <name type="scientific">Cyphomyrmex costatus</name>
    <dbReference type="NCBI Taxonomy" id="456900"/>
    <lineage>
        <taxon>Eukaryota</taxon>
        <taxon>Metazoa</taxon>
        <taxon>Ecdysozoa</taxon>
        <taxon>Arthropoda</taxon>
        <taxon>Hexapoda</taxon>
        <taxon>Insecta</taxon>
        <taxon>Pterygota</taxon>
        <taxon>Neoptera</taxon>
        <taxon>Endopterygota</taxon>
        <taxon>Hymenoptera</taxon>
        <taxon>Apocrita</taxon>
        <taxon>Aculeata</taxon>
        <taxon>Formicoidea</taxon>
        <taxon>Formicidae</taxon>
        <taxon>Myrmicinae</taxon>
        <taxon>Cyphomyrmex</taxon>
    </lineage>
</organism>